<accession>A0AA88V331</accession>
<comment type="caution">
    <text evidence="2">The sequence shown here is derived from an EMBL/GenBank/DDBJ whole genome shotgun (WGS) entry which is preliminary data.</text>
</comment>
<evidence type="ECO:0000259" key="1">
    <source>
        <dbReference type="Pfam" id="PF04195"/>
    </source>
</evidence>
<evidence type="ECO:0000313" key="2">
    <source>
        <dbReference type="EMBL" id="KAK3000817.1"/>
    </source>
</evidence>
<name>A0AA88V331_9ASTE</name>
<sequence>MTKQDEESYFTVDEKRNKMSKEELEALLKEFPLPRGDTPRVPGLQEPAYYGTKKETCIYDGQLRSGYTLHLHPFALAMLNRYKMVPCQLVPNGWRKLVGLVYFVKTSGYKADFKDFMKVFFAL</sequence>
<evidence type="ECO:0000313" key="3">
    <source>
        <dbReference type="Proteomes" id="UP001188597"/>
    </source>
</evidence>
<reference evidence="2" key="1">
    <citation type="submission" date="2022-12" db="EMBL/GenBank/DDBJ databases">
        <title>Draft genome assemblies for two species of Escallonia (Escalloniales).</title>
        <authorList>
            <person name="Chanderbali A."/>
            <person name="Dervinis C."/>
            <person name="Anghel I."/>
            <person name="Soltis D."/>
            <person name="Soltis P."/>
            <person name="Zapata F."/>
        </authorList>
    </citation>
    <scope>NUCLEOTIDE SEQUENCE</scope>
    <source>
        <strain evidence="2">UCBG64.0493</strain>
        <tissue evidence="2">Leaf</tissue>
    </source>
</reference>
<dbReference type="EMBL" id="JAVXUP010002917">
    <property type="protein sequence ID" value="KAK3000817.1"/>
    <property type="molecule type" value="Genomic_DNA"/>
</dbReference>
<proteinExistence type="predicted"/>
<feature type="domain" description="Transposase (putative) gypsy type" evidence="1">
    <location>
        <begin position="63"/>
        <end position="121"/>
    </location>
</feature>
<dbReference type="AlphaFoldDB" id="A0AA88V331"/>
<protein>
    <recommendedName>
        <fullName evidence="1">Transposase (putative) gypsy type domain-containing protein</fullName>
    </recommendedName>
</protein>
<keyword evidence="3" id="KW-1185">Reference proteome</keyword>
<dbReference type="InterPro" id="IPR007321">
    <property type="entry name" value="Transposase_28"/>
</dbReference>
<gene>
    <name evidence="2" type="ORF">RJ639_021743</name>
</gene>
<dbReference type="Pfam" id="PF04195">
    <property type="entry name" value="Transposase_28"/>
    <property type="match status" value="1"/>
</dbReference>
<organism evidence="2 3">
    <name type="scientific">Escallonia herrerae</name>
    <dbReference type="NCBI Taxonomy" id="1293975"/>
    <lineage>
        <taxon>Eukaryota</taxon>
        <taxon>Viridiplantae</taxon>
        <taxon>Streptophyta</taxon>
        <taxon>Embryophyta</taxon>
        <taxon>Tracheophyta</taxon>
        <taxon>Spermatophyta</taxon>
        <taxon>Magnoliopsida</taxon>
        <taxon>eudicotyledons</taxon>
        <taxon>Gunneridae</taxon>
        <taxon>Pentapetalae</taxon>
        <taxon>asterids</taxon>
        <taxon>campanulids</taxon>
        <taxon>Escalloniales</taxon>
        <taxon>Escalloniaceae</taxon>
        <taxon>Escallonia</taxon>
    </lineage>
</organism>
<dbReference type="Proteomes" id="UP001188597">
    <property type="component" value="Unassembled WGS sequence"/>
</dbReference>